<name>A0AAE0KSM7_9CHLO</name>
<accession>A0AAE0KSM7</accession>
<protein>
    <submittedName>
        <fullName evidence="2">Uncharacterized protein</fullName>
    </submittedName>
</protein>
<dbReference type="InterPro" id="IPR053296">
    <property type="entry name" value="TSET_member_tstB"/>
</dbReference>
<evidence type="ECO:0000313" key="3">
    <source>
        <dbReference type="Proteomes" id="UP001190700"/>
    </source>
</evidence>
<sequence>MDEIRDAPESAPVPEAAGSRDKSRKTSMKTSVASFISSKPKEPEVALQYSDVARALGQLSQKPSSANEKELENVVLPRLAGYGTPDLSSLPHFQKLLEFADDKKIIRYVFYFMERIFAEHKADGGDVLKQTVLDNAVMTLTPEQDVKKDKEGLRQAFAMRALSTASMAGNEMATSELTKTVLAVLSRMNLGKAKKRSSMTKLMGFGKEDVKQKEAPINVQTAAHRAIHHGLAGNEELEWQALVGVKCEDPIGESLAGRHLPWLRASPSCPCGRVPRLDPI</sequence>
<dbReference type="PANTHER" id="PTHR48151:SF3">
    <property type="entry name" value="SH3 DOMAIN-CONTAINING PROTEIN"/>
    <property type="match status" value="1"/>
</dbReference>
<reference evidence="2 3" key="1">
    <citation type="journal article" date="2015" name="Genome Biol. Evol.">
        <title>Comparative Genomics of a Bacterivorous Green Alga Reveals Evolutionary Causalities and Consequences of Phago-Mixotrophic Mode of Nutrition.</title>
        <authorList>
            <person name="Burns J.A."/>
            <person name="Paasch A."/>
            <person name="Narechania A."/>
            <person name="Kim E."/>
        </authorList>
    </citation>
    <scope>NUCLEOTIDE SEQUENCE [LARGE SCALE GENOMIC DNA]</scope>
    <source>
        <strain evidence="2 3">PLY_AMNH</strain>
    </source>
</reference>
<proteinExistence type="predicted"/>
<evidence type="ECO:0000313" key="2">
    <source>
        <dbReference type="EMBL" id="KAK3259321.1"/>
    </source>
</evidence>
<comment type="caution">
    <text evidence="2">The sequence shown here is derived from an EMBL/GenBank/DDBJ whole genome shotgun (WGS) entry which is preliminary data.</text>
</comment>
<gene>
    <name evidence="2" type="ORF">CYMTET_31675</name>
</gene>
<keyword evidence="3" id="KW-1185">Reference proteome</keyword>
<dbReference type="Proteomes" id="UP001190700">
    <property type="component" value="Unassembled WGS sequence"/>
</dbReference>
<organism evidence="2 3">
    <name type="scientific">Cymbomonas tetramitiformis</name>
    <dbReference type="NCBI Taxonomy" id="36881"/>
    <lineage>
        <taxon>Eukaryota</taxon>
        <taxon>Viridiplantae</taxon>
        <taxon>Chlorophyta</taxon>
        <taxon>Pyramimonadophyceae</taxon>
        <taxon>Pyramimonadales</taxon>
        <taxon>Pyramimonadaceae</taxon>
        <taxon>Cymbomonas</taxon>
    </lineage>
</organism>
<feature type="region of interest" description="Disordered" evidence="1">
    <location>
        <begin position="1"/>
        <end position="35"/>
    </location>
</feature>
<dbReference type="PANTHER" id="PTHR48151">
    <property type="entry name" value="SH3 DOMAIN-CONTAINING PROTEIN"/>
    <property type="match status" value="1"/>
</dbReference>
<evidence type="ECO:0000256" key="1">
    <source>
        <dbReference type="SAM" id="MobiDB-lite"/>
    </source>
</evidence>
<dbReference type="AlphaFoldDB" id="A0AAE0KSM7"/>
<dbReference type="EMBL" id="LGRX02018851">
    <property type="protein sequence ID" value="KAK3259321.1"/>
    <property type="molecule type" value="Genomic_DNA"/>
</dbReference>